<dbReference type="STRING" id="1198114.AciX9_0140"/>
<dbReference type="FunFam" id="3.90.850.10:FF:000002">
    <property type="entry name" value="2-hydroxyhepta-2,4-diene-1,7-dioate isomerase"/>
    <property type="match status" value="1"/>
</dbReference>
<proteinExistence type="inferred from homology"/>
<accession>E8X524</accession>
<keyword evidence="5" id="KW-1185">Reference proteome</keyword>
<dbReference type="Gene3D" id="3.90.850.10">
    <property type="entry name" value="Fumarylacetoacetase-like, C-terminal domain"/>
    <property type="match status" value="1"/>
</dbReference>
<dbReference type="KEGG" id="acm:AciX9_0140"/>
<dbReference type="GO" id="GO:0016853">
    <property type="term" value="F:isomerase activity"/>
    <property type="evidence" value="ECO:0007669"/>
    <property type="project" value="UniProtKB-ARBA"/>
</dbReference>
<dbReference type="AlphaFoldDB" id="E8X524"/>
<evidence type="ECO:0000259" key="3">
    <source>
        <dbReference type="Pfam" id="PF01557"/>
    </source>
</evidence>
<dbReference type="InterPro" id="IPR036663">
    <property type="entry name" value="Fumarylacetoacetase_C_sf"/>
</dbReference>
<dbReference type="Proteomes" id="UP000000343">
    <property type="component" value="Chromosome"/>
</dbReference>
<dbReference type="HOGENOM" id="CLU_028458_3_1_0"/>
<dbReference type="EC" id="4.3.2.3" evidence="4"/>
<dbReference type="PaxDb" id="1198114-AciX9_0140"/>
<dbReference type="InterPro" id="IPR051121">
    <property type="entry name" value="FAH"/>
</dbReference>
<sequence length="310" mass="34347">MTHSTDIHQDVASLNARLANIQTKSGYALGLETEEGVLDLTATGAALGMSAPRDMDDLLQHGLGEQVRRIRDAVADRPETAVLIKLQDVIFAPLVTRPEKIICVGFNYEKHAEETGTPIPKAPPLFAKFSNALNHHNGVVTLPTRVDSHFDYETELVIVFGRRCRDVKEEEALDYVAGYSIGNDVSARTLQQQTTQITAGKISDGFAPVGPWLVTRDRIADPNNLRLQTFFNGERRQDWTTSDMIFDCRKLISYITGIMTIQPGDILFTGTPQGVILGEKIPAMLRRWVKPGDEVISTIEGLGELRVTYE</sequence>
<dbReference type="Pfam" id="PF01557">
    <property type="entry name" value="FAA_hydrolase"/>
    <property type="match status" value="1"/>
</dbReference>
<evidence type="ECO:0000256" key="2">
    <source>
        <dbReference type="ARBA" id="ARBA00022723"/>
    </source>
</evidence>
<dbReference type="SUPFAM" id="SSF56529">
    <property type="entry name" value="FAH"/>
    <property type="match status" value="1"/>
</dbReference>
<dbReference type="PANTHER" id="PTHR42796">
    <property type="entry name" value="FUMARYLACETOACETATE HYDROLASE DOMAIN-CONTAINING PROTEIN 2A-RELATED"/>
    <property type="match status" value="1"/>
</dbReference>
<name>E8X524_GRATM</name>
<dbReference type="InterPro" id="IPR011234">
    <property type="entry name" value="Fumarylacetoacetase-like_C"/>
</dbReference>
<feature type="domain" description="Fumarylacetoacetase-like C-terminal" evidence="3">
    <location>
        <begin position="100"/>
        <end position="308"/>
    </location>
</feature>
<dbReference type="eggNOG" id="COG0179">
    <property type="taxonomic scope" value="Bacteria"/>
</dbReference>
<gene>
    <name evidence="4" type="ordered locus">AciX9_0140</name>
</gene>
<dbReference type="EMBL" id="CP002480">
    <property type="protein sequence ID" value="ADW67216.1"/>
    <property type="molecule type" value="Genomic_DNA"/>
</dbReference>
<dbReference type="RefSeq" id="WP_013578544.1">
    <property type="nucleotide sequence ID" value="NC_015064.1"/>
</dbReference>
<dbReference type="GO" id="GO:0046872">
    <property type="term" value="F:metal ion binding"/>
    <property type="evidence" value="ECO:0007669"/>
    <property type="project" value="UniProtKB-KW"/>
</dbReference>
<comment type="similarity">
    <text evidence="1">Belongs to the FAH family.</text>
</comment>
<organism evidence="5">
    <name type="scientific">Granulicella tundricola (strain ATCC BAA-1859 / DSM 23138 / MP5ACTX9)</name>
    <dbReference type="NCBI Taxonomy" id="1198114"/>
    <lineage>
        <taxon>Bacteria</taxon>
        <taxon>Pseudomonadati</taxon>
        <taxon>Acidobacteriota</taxon>
        <taxon>Terriglobia</taxon>
        <taxon>Terriglobales</taxon>
        <taxon>Acidobacteriaceae</taxon>
        <taxon>Granulicella</taxon>
    </lineage>
</organism>
<protein>
    <submittedName>
        <fullName evidence="4">Ureidoglycolate lyase</fullName>
        <ecNumber evidence="4">4.3.2.3</ecNumber>
    </submittedName>
</protein>
<evidence type="ECO:0000256" key="1">
    <source>
        <dbReference type="ARBA" id="ARBA00010211"/>
    </source>
</evidence>
<dbReference type="OrthoDB" id="9805307at2"/>
<evidence type="ECO:0000313" key="4">
    <source>
        <dbReference type="EMBL" id="ADW67216.1"/>
    </source>
</evidence>
<dbReference type="PANTHER" id="PTHR42796:SF4">
    <property type="entry name" value="FUMARYLACETOACETATE HYDROLASE DOMAIN-CONTAINING PROTEIN 2A"/>
    <property type="match status" value="1"/>
</dbReference>
<reference evidence="5" key="1">
    <citation type="submission" date="2011-01" db="EMBL/GenBank/DDBJ databases">
        <title>Complete sequence of chromosome of Acidobacterium sp. MP5ACTX9.</title>
        <authorList>
            <consortium name="US DOE Joint Genome Institute"/>
            <person name="Lucas S."/>
            <person name="Copeland A."/>
            <person name="Lapidus A."/>
            <person name="Cheng J.-F."/>
            <person name="Goodwin L."/>
            <person name="Pitluck S."/>
            <person name="Teshima H."/>
            <person name="Detter J.C."/>
            <person name="Han C."/>
            <person name="Tapia R."/>
            <person name="Land M."/>
            <person name="Hauser L."/>
            <person name="Kyrpides N."/>
            <person name="Ivanova N."/>
            <person name="Ovchinnikova G."/>
            <person name="Pagani I."/>
            <person name="Rawat S.R."/>
            <person name="Mannisto M."/>
            <person name="Haggblom M.M."/>
            <person name="Woyke T."/>
        </authorList>
    </citation>
    <scope>NUCLEOTIDE SEQUENCE [LARGE SCALE GENOMIC DNA]</scope>
    <source>
        <strain evidence="5">MP5ACTX9</strain>
    </source>
</reference>
<keyword evidence="2" id="KW-0479">Metal-binding</keyword>
<evidence type="ECO:0000313" key="5">
    <source>
        <dbReference type="Proteomes" id="UP000000343"/>
    </source>
</evidence>
<dbReference type="GO" id="GO:0050385">
    <property type="term" value="F:ureidoglycolate lyase activity"/>
    <property type="evidence" value="ECO:0007669"/>
    <property type="project" value="UniProtKB-EC"/>
</dbReference>
<keyword evidence="4" id="KW-0456">Lyase</keyword>
<dbReference type="GO" id="GO:0019752">
    <property type="term" value="P:carboxylic acid metabolic process"/>
    <property type="evidence" value="ECO:0007669"/>
    <property type="project" value="UniProtKB-ARBA"/>
</dbReference>